<evidence type="ECO:0000256" key="5">
    <source>
        <dbReference type="ARBA" id="ARBA00023172"/>
    </source>
</evidence>
<feature type="domain" description="Cas12f1-like TNB" evidence="7">
    <location>
        <begin position="303"/>
        <end position="365"/>
    </location>
</feature>
<evidence type="ECO:0000313" key="8">
    <source>
        <dbReference type="EMBL" id="AJY76080.1"/>
    </source>
</evidence>
<feature type="domain" description="Probable transposase IS891/IS1136/IS1341" evidence="6">
    <location>
        <begin position="162"/>
        <end position="282"/>
    </location>
</feature>
<keyword evidence="4" id="KW-0238">DNA-binding</keyword>
<reference evidence="9" key="2">
    <citation type="submission" date="2015-03" db="EMBL/GenBank/DDBJ databases">
        <title>Genome sequence of Paenibacillus beijingensis strain DSM 24997T.</title>
        <authorList>
            <person name="Kwak Y."/>
            <person name="Shin J.-H."/>
        </authorList>
    </citation>
    <scope>NUCLEOTIDE SEQUENCE [LARGE SCALE GENOMIC DNA]</scope>
    <source>
        <strain evidence="9">DSM 24997</strain>
    </source>
</reference>
<name>A0A0D5NLP4_9BACL</name>
<dbReference type="Pfam" id="PF01385">
    <property type="entry name" value="OrfB_IS605"/>
    <property type="match status" value="1"/>
</dbReference>
<keyword evidence="5" id="KW-0233">DNA recombination</keyword>
<dbReference type="RefSeq" id="WP_045671508.1">
    <property type="nucleotide sequence ID" value="NZ_CP011058.1"/>
</dbReference>
<dbReference type="Proteomes" id="UP000032633">
    <property type="component" value="Chromosome"/>
</dbReference>
<dbReference type="Pfam" id="PF07282">
    <property type="entry name" value="Cas12f1-like_TNB"/>
    <property type="match status" value="1"/>
</dbReference>
<evidence type="ECO:0000313" key="9">
    <source>
        <dbReference type="Proteomes" id="UP000032633"/>
    </source>
</evidence>
<accession>A0A0D5NLP4</accession>
<dbReference type="PANTHER" id="PTHR30405:SF11">
    <property type="entry name" value="RNA-GUIDED DNA ENDONUCLEASE RV2885C-RELATED"/>
    <property type="match status" value="1"/>
</dbReference>
<dbReference type="InterPro" id="IPR051399">
    <property type="entry name" value="RNA-guided_DNA_endo/Transpos"/>
</dbReference>
<dbReference type="KEGG" id="pbj:VN24_17840"/>
<dbReference type="AlphaFoldDB" id="A0A0D5NLP4"/>
<keyword evidence="3" id="KW-0815">Transposition</keyword>
<evidence type="ECO:0000259" key="6">
    <source>
        <dbReference type="Pfam" id="PF01385"/>
    </source>
</evidence>
<dbReference type="HOGENOM" id="CLU_032903_16_5_9"/>
<dbReference type="GO" id="GO:0003677">
    <property type="term" value="F:DNA binding"/>
    <property type="evidence" value="ECO:0007669"/>
    <property type="project" value="UniProtKB-KW"/>
</dbReference>
<dbReference type="GO" id="GO:0032196">
    <property type="term" value="P:transposition"/>
    <property type="evidence" value="ECO:0007669"/>
    <property type="project" value="UniProtKB-KW"/>
</dbReference>
<evidence type="ECO:0000256" key="1">
    <source>
        <dbReference type="ARBA" id="ARBA00008761"/>
    </source>
</evidence>
<evidence type="ECO:0000256" key="4">
    <source>
        <dbReference type="ARBA" id="ARBA00023125"/>
    </source>
</evidence>
<evidence type="ECO:0000256" key="3">
    <source>
        <dbReference type="ARBA" id="ARBA00022578"/>
    </source>
</evidence>
<sequence length="389" mass="44834">MIRCLKTPFRTSAADLNRLFECNRISAEIWNQCLSVAKEYSLQRGGKWIGQTELQAALKQQFPLHSQSVQAVSHKYLFARDSARQLKKQGLACKYPYKKKKYYNTKWVDKSFKIKGSVIELSLGLHSGKRQQPIKITVPHLPDADIKEIELVFDRKLMISMSYDDGKEAPVNEGEQVAGVDLGEIHSIAATTTSNQSLIVTGRKVRSIHRLRNKKLAEIQKRMSKCIRGSRQWKKYNRARKYMLGKSERQLHDAIHKTTRAFVQWCADQEVKEVVVGQVEGIQRNTKKKRRKTVNQKLSNWSFGKIRKQLAYKLEAYGIGVQTIDERYTSQQCPCCGRRKKSSARIYTCCCGYNEHRDVHGSKGILSKHLYSEIRYLGKTEAIKYLRIA</sequence>
<dbReference type="OrthoDB" id="4278026at2"/>
<evidence type="ECO:0000256" key="2">
    <source>
        <dbReference type="ARBA" id="ARBA00011044"/>
    </source>
</evidence>
<comment type="similarity">
    <text evidence="2">In the N-terminal section; belongs to the transposase 2 family.</text>
</comment>
<dbReference type="EMBL" id="CP011058">
    <property type="protein sequence ID" value="AJY76080.1"/>
    <property type="molecule type" value="Genomic_DNA"/>
</dbReference>
<protein>
    <submittedName>
        <fullName evidence="8">Transposase</fullName>
    </submittedName>
</protein>
<reference evidence="8 9" key="1">
    <citation type="journal article" date="2015" name="J. Biotechnol.">
        <title>Complete genome sequence of Paenibacillus beijingensis 7188(T) (=DSM 24997(T)), a novel rhizobacterium from jujube garden soil.</title>
        <authorList>
            <person name="Kwak Y."/>
            <person name="Shin J.H."/>
        </authorList>
    </citation>
    <scope>NUCLEOTIDE SEQUENCE [LARGE SCALE GENOMIC DNA]</scope>
    <source>
        <strain evidence="8 9">DSM 24997</strain>
    </source>
</reference>
<gene>
    <name evidence="8" type="ORF">VN24_17840</name>
</gene>
<dbReference type="STRING" id="1126833.VN24_17840"/>
<comment type="similarity">
    <text evidence="1">In the C-terminal section; belongs to the transposase 35 family.</text>
</comment>
<dbReference type="InterPro" id="IPR010095">
    <property type="entry name" value="Cas12f1-like_TNB"/>
</dbReference>
<dbReference type="GO" id="GO:0006310">
    <property type="term" value="P:DNA recombination"/>
    <property type="evidence" value="ECO:0007669"/>
    <property type="project" value="UniProtKB-KW"/>
</dbReference>
<evidence type="ECO:0000259" key="7">
    <source>
        <dbReference type="Pfam" id="PF07282"/>
    </source>
</evidence>
<keyword evidence="9" id="KW-1185">Reference proteome</keyword>
<dbReference type="InterPro" id="IPR001959">
    <property type="entry name" value="Transposase"/>
</dbReference>
<proteinExistence type="inferred from homology"/>
<dbReference type="NCBIfam" id="TIGR01766">
    <property type="entry name" value="IS200/IS605 family accessory protein TnpB-like domain"/>
    <property type="match status" value="1"/>
</dbReference>
<dbReference type="NCBIfam" id="NF040570">
    <property type="entry name" value="guided_TnpB"/>
    <property type="match status" value="1"/>
</dbReference>
<organism evidence="8 9">
    <name type="scientific">Paenibacillus beijingensis</name>
    <dbReference type="NCBI Taxonomy" id="1126833"/>
    <lineage>
        <taxon>Bacteria</taxon>
        <taxon>Bacillati</taxon>
        <taxon>Bacillota</taxon>
        <taxon>Bacilli</taxon>
        <taxon>Bacillales</taxon>
        <taxon>Paenibacillaceae</taxon>
        <taxon>Paenibacillus</taxon>
    </lineage>
</organism>
<dbReference type="PATRIC" id="fig|1126833.4.peg.3919"/>
<dbReference type="PANTHER" id="PTHR30405">
    <property type="entry name" value="TRANSPOSASE"/>
    <property type="match status" value="1"/>
</dbReference>